<feature type="compositionally biased region" description="Low complexity" evidence="1">
    <location>
        <begin position="130"/>
        <end position="141"/>
    </location>
</feature>
<proteinExistence type="predicted"/>
<evidence type="ECO:0000313" key="2">
    <source>
        <dbReference type="EMBL" id="KZT57187.1"/>
    </source>
</evidence>
<sequence length="267" mass="29334">MATALSPIPQLATRTKPAHSHPPTTHRVEGESDLAVITQEWLLQLDLNLDTKAPPPPIPARRHARVSSTPSKLMSTSPPNASEHKQQSQAAARAGSSPPEAQTPTVHLRPPTPAEVAPSPEMQGKKRNGSAVSSLSASSALGTVPEERTLSLPTGRATPDSSDTDWAHVPPRPDSAMSMSAFVPVSTHDYPYMYLLGWPTYYAGDLEEKQWVIGFDEGKWEEERQKAFEWIRLKKLTRRVDVAKGVRALRRKDNRDDAEEEEDSLAA</sequence>
<feature type="region of interest" description="Disordered" evidence="1">
    <location>
        <begin position="248"/>
        <end position="267"/>
    </location>
</feature>
<feature type="region of interest" description="Disordered" evidence="1">
    <location>
        <begin position="48"/>
        <end position="176"/>
    </location>
</feature>
<feature type="compositionally biased region" description="Acidic residues" evidence="1">
    <location>
        <begin position="256"/>
        <end position="267"/>
    </location>
</feature>
<accession>A0A165FTN2</accession>
<evidence type="ECO:0000256" key="1">
    <source>
        <dbReference type="SAM" id="MobiDB-lite"/>
    </source>
</evidence>
<dbReference type="EMBL" id="KV423967">
    <property type="protein sequence ID" value="KZT57187.1"/>
    <property type="molecule type" value="Genomic_DNA"/>
</dbReference>
<feature type="compositionally biased region" description="Low complexity" evidence="1">
    <location>
        <begin position="87"/>
        <end position="97"/>
    </location>
</feature>
<feature type="compositionally biased region" description="Polar residues" evidence="1">
    <location>
        <begin position="66"/>
        <end position="80"/>
    </location>
</feature>
<protein>
    <submittedName>
        <fullName evidence="2">Uncharacterized protein</fullName>
    </submittedName>
</protein>
<evidence type="ECO:0000313" key="3">
    <source>
        <dbReference type="Proteomes" id="UP000076842"/>
    </source>
</evidence>
<dbReference type="Proteomes" id="UP000076842">
    <property type="component" value="Unassembled WGS sequence"/>
</dbReference>
<name>A0A165FTN2_9BASI</name>
<organism evidence="2 3">
    <name type="scientific">Calocera cornea HHB12733</name>
    <dbReference type="NCBI Taxonomy" id="1353952"/>
    <lineage>
        <taxon>Eukaryota</taxon>
        <taxon>Fungi</taxon>
        <taxon>Dikarya</taxon>
        <taxon>Basidiomycota</taxon>
        <taxon>Agaricomycotina</taxon>
        <taxon>Dacrymycetes</taxon>
        <taxon>Dacrymycetales</taxon>
        <taxon>Dacrymycetaceae</taxon>
        <taxon>Calocera</taxon>
    </lineage>
</organism>
<gene>
    <name evidence="2" type="ORF">CALCODRAFT_509007</name>
</gene>
<feature type="region of interest" description="Disordered" evidence="1">
    <location>
        <begin position="1"/>
        <end position="32"/>
    </location>
</feature>
<dbReference type="AlphaFoldDB" id="A0A165FTN2"/>
<dbReference type="InParanoid" id="A0A165FTN2"/>
<reference evidence="2 3" key="1">
    <citation type="journal article" date="2016" name="Mol. Biol. Evol.">
        <title>Comparative Genomics of Early-Diverging Mushroom-Forming Fungi Provides Insights into the Origins of Lignocellulose Decay Capabilities.</title>
        <authorList>
            <person name="Nagy L.G."/>
            <person name="Riley R."/>
            <person name="Tritt A."/>
            <person name="Adam C."/>
            <person name="Daum C."/>
            <person name="Floudas D."/>
            <person name="Sun H."/>
            <person name="Yadav J.S."/>
            <person name="Pangilinan J."/>
            <person name="Larsson K.H."/>
            <person name="Matsuura K."/>
            <person name="Barry K."/>
            <person name="Labutti K."/>
            <person name="Kuo R."/>
            <person name="Ohm R.A."/>
            <person name="Bhattacharya S.S."/>
            <person name="Shirouzu T."/>
            <person name="Yoshinaga Y."/>
            <person name="Martin F.M."/>
            <person name="Grigoriev I.V."/>
            <person name="Hibbett D.S."/>
        </authorList>
    </citation>
    <scope>NUCLEOTIDE SEQUENCE [LARGE SCALE GENOMIC DNA]</scope>
    <source>
        <strain evidence="2 3">HHB12733</strain>
    </source>
</reference>
<keyword evidence="3" id="KW-1185">Reference proteome</keyword>
<dbReference type="OrthoDB" id="10423017at2759"/>